<evidence type="ECO:0008006" key="4">
    <source>
        <dbReference type="Google" id="ProtNLM"/>
    </source>
</evidence>
<keyword evidence="3" id="KW-1185">Reference proteome</keyword>
<keyword evidence="1" id="KW-0732">Signal</keyword>
<dbReference type="Proteomes" id="UP000738431">
    <property type="component" value="Chromosome"/>
</dbReference>
<dbReference type="PROSITE" id="PS51257">
    <property type="entry name" value="PROKAR_LIPOPROTEIN"/>
    <property type="match status" value="1"/>
</dbReference>
<proteinExistence type="predicted"/>
<dbReference type="EMBL" id="CP139781">
    <property type="protein sequence ID" value="WRQ85791.1"/>
    <property type="molecule type" value="Genomic_DNA"/>
</dbReference>
<feature type="chain" id="PRO_5045308924" description="Lipoprotein SmpA/OmlA domain-containing protein" evidence="1">
    <location>
        <begin position="23"/>
        <end position="161"/>
    </location>
</feature>
<reference evidence="2 3" key="1">
    <citation type="submission" date="2021-08" db="EMBL/GenBank/DDBJ databases">
        <authorList>
            <person name="Zhang D."/>
            <person name="Zhang A."/>
            <person name="Wang L."/>
        </authorList>
    </citation>
    <scope>NUCLEOTIDE SEQUENCE [LARGE SCALE GENOMIC DNA]</scope>
    <source>
        <strain evidence="2 3">WL0086</strain>
    </source>
</reference>
<sequence length="161" mass="17988">MLSPRRAACLTSSLLLWAGALAGCASTDQSAGPIRAADTSAVGHDSPARIQRAAMLRVGMHQPQVLEWLGEPQHREPATNATGMRETWVYTIRHAPSYKTIVAEMEEVPYVDPFTGELKMLEEPVLNQQRIQILETITLIFRGPRMIDLSRETETRSTFRD</sequence>
<evidence type="ECO:0000313" key="3">
    <source>
        <dbReference type="Proteomes" id="UP000738431"/>
    </source>
</evidence>
<evidence type="ECO:0000313" key="2">
    <source>
        <dbReference type="EMBL" id="WRQ85791.1"/>
    </source>
</evidence>
<dbReference type="RefSeq" id="WP_221032610.1">
    <property type="nucleotide sequence ID" value="NZ_CP139781.1"/>
</dbReference>
<protein>
    <recommendedName>
        <fullName evidence="4">Lipoprotein SmpA/OmlA domain-containing protein</fullName>
    </recommendedName>
</protein>
<name>A0ABZ1C2T3_9BACT</name>
<feature type="signal peptide" evidence="1">
    <location>
        <begin position="1"/>
        <end position="22"/>
    </location>
</feature>
<accession>A0ABZ1C2T3</accession>
<gene>
    <name evidence="2" type="ORF">K1X11_013345</name>
</gene>
<reference evidence="2 3" key="2">
    <citation type="submission" date="2023-12" db="EMBL/GenBank/DDBJ databases">
        <title>Description of an unclassified Opitutus bacterium of Verrucomicrobiota.</title>
        <authorList>
            <person name="Zhang D.-F."/>
        </authorList>
    </citation>
    <scope>NUCLEOTIDE SEQUENCE [LARGE SCALE GENOMIC DNA]</scope>
    <source>
        <strain evidence="2 3">WL0086</strain>
    </source>
</reference>
<evidence type="ECO:0000256" key="1">
    <source>
        <dbReference type="SAM" id="SignalP"/>
    </source>
</evidence>
<organism evidence="2 3">
    <name type="scientific">Actomonas aquatica</name>
    <dbReference type="NCBI Taxonomy" id="2866162"/>
    <lineage>
        <taxon>Bacteria</taxon>
        <taxon>Pseudomonadati</taxon>
        <taxon>Verrucomicrobiota</taxon>
        <taxon>Opitutia</taxon>
        <taxon>Opitutales</taxon>
        <taxon>Opitutaceae</taxon>
        <taxon>Actomonas</taxon>
    </lineage>
</organism>